<protein>
    <recommendedName>
        <fullName evidence="3">Aspartate-ammonia lyase</fullName>
    </recommendedName>
</protein>
<evidence type="ECO:0000313" key="1">
    <source>
        <dbReference type="EMBL" id="EPY04401.1"/>
    </source>
</evidence>
<organism evidence="1 2">
    <name type="scientific">Paenibacillus alvei TS-15</name>
    <dbReference type="NCBI Taxonomy" id="1117108"/>
    <lineage>
        <taxon>Bacteria</taxon>
        <taxon>Bacillati</taxon>
        <taxon>Bacillota</taxon>
        <taxon>Bacilli</taxon>
        <taxon>Bacillales</taxon>
        <taxon>Paenibacillaceae</taxon>
        <taxon>Paenibacillus</taxon>
    </lineage>
</organism>
<sequence>MGKLPNNIVGVTGEYLVCAELGKKGILGLLTPKNNPLFDIVATSLDGKRSVAIQVKTMSNDNNQGWKLGKDICIKQNNDNLFVVLVNMKENENDFFIYQYDVLSERVEEVYNKYISTPKKNGSPRKDVNFRWFDFKEFTSDDYLRINNWGILGFD</sequence>
<reference evidence="1 2" key="1">
    <citation type="submission" date="2013-05" db="EMBL/GenBank/DDBJ databases">
        <authorList>
            <person name="Strain E.A."/>
            <person name="Brown E."/>
            <person name="Allard M.W."/>
            <person name="Luo Y.L."/>
        </authorList>
    </citation>
    <scope>NUCLEOTIDE SEQUENCE [LARGE SCALE GENOMIC DNA]</scope>
    <source>
        <strain evidence="1 2">TS-15</strain>
    </source>
</reference>
<dbReference type="GO" id="GO:0003676">
    <property type="term" value="F:nucleic acid binding"/>
    <property type="evidence" value="ECO:0007669"/>
    <property type="project" value="InterPro"/>
</dbReference>
<dbReference type="RefSeq" id="WP_021262196.1">
    <property type="nucleotide sequence ID" value="NZ_ATMT01000086.1"/>
</dbReference>
<name>S9TQ19_PAEAL</name>
<proteinExistence type="predicted"/>
<evidence type="ECO:0000313" key="2">
    <source>
        <dbReference type="Proteomes" id="UP000015344"/>
    </source>
</evidence>
<comment type="caution">
    <text evidence="1">The sequence shown here is derived from an EMBL/GenBank/DDBJ whole genome shotgun (WGS) entry which is preliminary data.</text>
</comment>
<dbReference type="InterPro" id="IPR011856">
    <property type="entry name" value="tRNA_endonuc-like_dom_sf"/>
</dbReference>
<dbReference type="Gene3D" id="3.40.1350.10">
    <property type="match status" value="1"/>
</dbReference>
<evidence type="ECO:0008006" key="3">
    <source>
        <dbReference type="Google" id="ProtNLM"/>
    </source>
</evidence>
<accession>S9TQ19</accession>
<dbReference type="EMBL" id="ATMT01000086">
    <property type="protein sequence ID" value="EPY04401.1"/>
    <property type="molecule type" value="Genomic_DNA"/>
</dbReference>
<dbReference type="eggNOG" id="ENOG50331NN">
    <property type="taxonomic scope" value="Bacteria"/>
</dbReference>
<dbReference type="Proteomes" id="UP000015344">
    <property type="component" value="Unassembled WGS sequence"/>
</dbReference>
<gene>
    <name evidence="1" type="ORF">PAALTS15_25119</name>
</gene>
<dbReference type="AlphaFoldDB" id="S9TQ19"/>